<dbReference type="PANTHER" id="PTHR33121:SF76">
    <property type="entry name" value="SIGNALING PROTEIN"/>
    <property type="match status" value="1"/>
</dbReference>
<dbReference type="SUPFAM" id="SSF54631">
    <property type="entry name" value="CBS-domain pair"/>
    <property type="match status" value="1"/>
</dbReference>
<evidence type="ECO:0000259" key="4">
    <source>
        <dbReference type="PROSITE" id="PS51371"/>
    </source>
</evidence>
<dbReference type="Pfam" id="PF00563">
    <property type="entry name" value="EAL"/>
    <property type="match status" value="1"/>
</dbReference>
<dbReference type="EMBL" id="CYHF01000007">
    <property type="protein sequence ID" value="CUA98413.1"/>
    <property type="molecule type" value="Genomic_DNA"/>
</dbReference>
<gene>
    <name evidence="5" type="ORF">Ga0061069_10786</name>
</gene>
<dbReference type="RefSeq" id="WP_156346982.1">
    <property type="nucleotide sequence ID" value="NZ_CYHF01000007.1"/>
</dbReference>
<dbReference type="InterPro" id="IPR043128">
    <property type="entry name" value="Rev_trsase/Diguanyl_cyclase"/>
</dbReference>
<reference evidence="6" key="1">
    <citation type="submission" date="2015-08" db="EMBL/GenBank/DDBJ databases">
        <authorList>
            <person name="Varghese N."/>
        </authorList>
    </citation>
    <scope>NUCLEOTIDE SEQUENCE [LARGE SCALE GENOMIC DNA]</scope>
    <source>
        <strain evidence="6">DSM 18181</strain>
    </source>
</reference>
<evidence type="ECO:0000259" key="2">
    <source>
        <dbReference type="PROSITE" id="PS50883"/>
    </source>
</evidence>
<feature type="domain" description="EAL" evidence="2">
    <location>
        <begin position="8"/>
        <end position="259"/>
    </location>
</feature>
<dbReference type="PANTHER" id="PTHR33121">
    <property type="entry name" value="CYCLIC DI-GMP PHOSPHODIESTERASE PDEF"/>
    <property type="match status" value="1"/>
</dbReference>
<dbReference type="Gene3D" id="3.30.70.270">
    <property type="match status" value="1"/>
</dbReference>
<dbReference type="SMART" id="SM00267">
    <property type="entry name" value="GGDEF"/>
    <property type="match status" value="1"/>
</dbReference>
<dbReference type="InterPro" id="IPR035919">
    <property type="entry name" value="EAL_sf"/>
</dbReference>
<dbReference type="SMART" id="SM00052">
    <property type="entry name" value="EAL"/>
    <property type="match status" value="1"/>
</dbReference>
<feature type="domain" description="CBS" evidence="4">
    <location>
        <begin position="284"/>
        <end position="343"/>
    </location>
</feature>
<dbReference type="InterPro" id="IPR000644">
    <property type="entry name" value="CBS_dom"/>
</dbReference>
<dbReference type="SUPFAM" id="SSF55073">
    <property type="entry name" value="Nucleotide cyclase"/>
    <property type="match status" value="1"/>
</dbReference>
<protein>
    <submittedName>
        <fullName evidence="5">Diguanylate cyclase/phosphodiesterase</fullName>
    </submittedName>
</protein>
<dbReference type="InterPro" id="IPR050706">
    <property type="entry name" value="Cyclic-di-GMP_PDE-like"/>
</dbReference>
<dbReference type="NCBIfam" id="TIGR00254">
    <property type="entry name" value="GGDEF"/>
    <property type="match status" value="1"/>
</dbReference>
<sequence>MLTSPSSLPDFQAILLDRLLRDHALSVVFQPIADLRGRVIHGFEALVRGPEGTPLHAPAALFAAARELGRLAELDRRCVLTALETFSRQALPGLLFLNVSQTLFDAGWLSSEDMLDHLQSLGLEPSRLVFELLETDDLQVDTRAFEEAQTLNRLGFALALDDIGQGYGRLRLWQRLQPRYLKIDREFIDGMAEDPIKSAFVRSVLTLAEASRSWVIAEGVEHLRDLQALRAAGVPMAQGYAIARPVAQPALDLNHVVVEAVEGAKPGSPMRATQTSIERSALGLARAIAPVAPQTRLEELLRRFDKQPDLMSVPVVDAQGMALGILNRYVLADRLWRPHVRDLLGNKPCALVMSSDVLRLDIKSSLQQASDLIADSSYRHATEGVLMTENGHYRGLLLVGDLLRLVTEFQMQAARYANPLSLLPGNVPINDHIDRLLEREIAFTAAYCDLDHFKPFNDAYGYRMGDELILQVAKALQAVFSGAEDFVGHVGGDDFIVLGLGEDMPERLRAALQRFDQDSRCCFTDDALKKGGYEAENRRGERQFFTLPTLSIGALQVQPGTFESHRELAAVLVELKKAAKQTPGHSLFIDRRSYTAGRQLPGLGSAYTAPELVGAPGEIPG</sequence>
<dbReference type="SUPFAM" id="SSF141868">
    <property type="entry name" value="EAL domain-like"/>
    <property type="match status" value="1"/>
</dbReference>
<dbReference type="InterPro" id="IPR001633">
    <property type="entry name" value="EAL_dom"/>
</dbReference>
<dbReference type="Gene3D" id="3.20.20.450">
    <property type="entry name" value="EAL domain"/>
    <property type="match status" value="1"/>
</dbReference>
<dbReference type="PROSITE" id="PS50887">
    <property type="entry name" value="GGDEF"/>
    <property type="match status" value="1"/>
</dbReference>
<evidence type="ECO:0000256" key="1">
    <source>
        <dbReference type="PROSITE-ProRule" id="PRU00703"/>
    </source>
</evidence>
<dbReference type="PROSITE" id="PS51371">
    <property type="entry name" value="CBS"/>
    <property type="match status" value="1"/>
</dbReference>
<proteinExistence type="predicted"/>
<feature type="domain" description="GGDEF" evidence="3">
    <location>
        <begin position="441"/>
        <end position="592"/>
    </location>
</feature>
<dbReference type="InterPro" id="IPR000160">
    <property type="entry name" value="GGDEF_dom"/>
</dbReference>
<dbReference type="InterPro" id="IPR046342">
    <property type="entry name" value="CBS_dom_sf"/>
</dbReference>
<keyword evidence="1" id="KW-0129">CBS domain</keyword>
<keyword evidence="6" id="KW-1185">Reference proteome</keyword>
<evidence type="ECO:0000313" key="5">
    <source>
        <dbReference type="EMBL" id="CUA98413.1"/>
    </source>
</evidence>
<dbReference type="CDD" id="cd01949">
    <property type="entry name" value="GGDEF"/>
    <property type="match status" value="1"/>
</dbReference>
<dbReference type="AlphaFoldDB" id="A0A0K6I5S9"/>
<dbReference type="PROSITE" id="PS50883">
    <property type="entry name" value="EAL"/>
    <property type="match status" value="1"/>
</dbReference>
<evidence type="ECO:0000259" key="3">
    <source>
        <dbReference type="PROSITE" id="PS50887"/>
    </source>
</evidence>
<dbReference type="InterPro" id="IPR029787">
    <property type="entry name" value="Nucleotide_cyclase"/>
</dbReference>
<evidence type="ECO:0000313" key="6">
    <source>
        <dbReference type="Proteomes" id="UP000183649"/>
    </source>
</evidence>
<accession>A0A0K6I5S9</accession>
<dbReference type="GO" id="GO:0071111">
    <property type="term" value="F:cyclic-guanylate-specific phosphodiesterase activity"/>
    <property type="evidence" value="ECO:0007669"/>
    <property type="project" value="InterPro"/>
</dbReference>
<dbReference type="STRING" id="339866.GCA_001418255_02125"/>
<dbReference type="CDD" id="cd01948">
    <property type="entry name" value="EAL"/>
    <property type="match status" value="1"/>
</dbReference>
<dbReference type="Proteomes" id="UP000183649">
    <property type="component" value="Unassembled WGS sequence"/>
</dbReference>
<name>A0A0K6I5S9_9BURK</name>
<organism evidence="5 6">
    <name type="scientific">Thiomonas bhubaneswarensis</name>
    <dbReference type="NCBI Taxonomy" id="339866"/>
    <lineage>
        <taxon>Bacteria</taxon>
        <taxon>Pseudomonadati</taxon>
        <taxon>Pseudomonadota</taxon>
        <taxon>Betaproteobacteria</taxon>
        <taxon>Burkholderiales</taxon>
        <taxon>Thiomonas</taxon>
    </lineage>
</organism>
<dbReference type="Gene3D" id="3.10.580.10">
    <property type="entry name" value="CBS-domain"/>
    <property type="match status" value="1"/>
</dbReference>
<dbReference type="Pfam" id="PF00990">
    <property type="entry name" value="GGDEF"/>
    <property type="match status" value="1"/>
</dbReference>